<sequence length="126" mass="14720">MTNYELLQYLIADGGFYIRDERITLLRKAFPDENITPSRISALRCSITQSKYVTAEIVYIRSNIRALKVLAVDPQYQNYARARPKESFQKITDSYLRSEPPEVVRHILLVQQFNKLLAPVTHQRAY</sequence>
<protein>
    <submittedName>
        <fullName evidence="1">Uncharacterized protein</fullName>
    </submittedName>
</protein>
<reference evidence="1" key="1">
    <citation type="submission" date="2016-05" db="EMBL/GenBank/DDBJ databases">
        <authorList>
            <person name="Cock P.J.A."/>
            <person name="Cock P.J.A."/>
        </authorList>
    </citation>
    <scope>NUCLEOTIDE SEQUENCE</scope>
    <source>
        <strain evidence="1">PWN146_assembly</strain>
    </source>
</reference>
<dbReference type="AlphaFoldDB" id="A0A1C3H9I5"/>
<proteinExistence type="predicted"/>
<accession>A0A1C3H9I5</accession>
<dbReference type="EMBL" id="LT575490">
    <property type="protein sequence ID" value="SAY41699.1"/>
    <property type="molecule type" value="Genomic_DNA"/>
</dbReference>
<gene>
    <name evidence="1" type="ORF">PWN146_00363</name>
</gene>
<organism evidence="1">
    <name type="scientific">Serratia marcescens</name>
    <dbReference type="NCBI Taxonomy" id="615"/>
    <lineage>
        <taxon>Bacteria</taxon>
        <taxon>Pseudomonadati</taxon>
        <taxon>Pseudomonadota</taxon>
        <taxon>Gammaproteobacteria</taxon>
        <taxon>Enterobacterales</taxon>
        <taxon>Yersiniaceae</taxon>
        <taxon>Serratia</taxon>
    </lineage>
</organism>
<name>A0A1C3H9I5_SERMA</name>
<evidence type="ECO:0000313" key="1">
    <source>
        <dbReference type="EMBL" id="SAY41699.1"/>
    </source>
</evidence>